<protein>
    <submittedName>
        <fullName evidence="1">Uncharacterized protein</fullName>
    </submittedName>
</protein>
<dbReference type="InterPro" id="IPR013783">
    <property type="entry name" value="Ig-like_fold"/>
</dbReference>
<dbReference type="AlphaFoldDB" id="A0A9P0BYF6"/>
<dbReference type="GO" id="GO:0003341">
    <property type="term" value="P:cilium movement"/>
    <property type="evidence" value="ECO:0007669"/>
    <property type="project" value="TreeGrafter"/>
</dbReference>
<dbReference type="PANTHER" id="PTHR23053">
    <property type="entry name" value="DLEC1 DELETED IN LUNG AND ESOPHAGEAL CANCER 1"/>
    <property type="match status" value="1"/>
</dbReference>
<gene>
    <name evidence="1" type="ORF">CINC_LOCUS10330</name>
</gene>
<sequence>MILTPRVDFQCILNGSIESKTIKIQNATPLLVCYRFQWKKCSISNVPVPEITELDYGNTCSLAKSSTEEPTTGSGIQEILPTQTVAESSVQDPKVESISCHKALSTFQETPTISTYDDPSLLDEEIMKVRMMQKIAPMLDGVYDTEFEWSHKFAKLQLDRNKKNINEVLQLVSHRGLLKPNEVQYVHIIFRPKTNINVRAILECEVLGGPPETILVTGSSSDLMYKINSQQLNFKIRSFHEHAYEDLIITNIAQLPFTYRTYLNEPKFTNELEGTILELLPPEKLLDPEEVISIKIMMRPGVVGYFHRVFLLEIGHLPHIPIEVFGWGVIPQVFITLFRPENLEDHDPEIGYVAIPMLTPQYLAAVSEIFSSGKDEHLNSPLTDKCFEDPDFQDGWHICSSWDGYPTVMDIELAKERISVIEYIRSRPELLTAYFTVSKMGPIPGYYSVPYVIDYGVVITGSTVSTSTAIFAVYVSHNVYL</sequence>
<evidence type="ECO:0000313" key="2">
    <source>
        <dbReference type="Proteomes" id="UP001154114"/>
    </source>
</evidence>
<evidence type="ECO:0000313" key="1">
    <source>
        <dbReference type="EMBL" id="CAH0603010.1"/>
    </source>
</evidence>
<reference evidence="1" key="1">
    <citation type="submission" date="2021-12" db="EMBL/GenBank/DDBJ databases">
        <authorList>
            <person name="King R."/>
        </authorList>
    </citation>
    <scope>NUCLEOTIDE SEQUENCE</scope>
</reference>
<name>A0A9P0BYF6_CHRIL</name>
<dbReference type="GO" id="GO:1904158">
    <property type="term" value="P:axonemal central apparatus assembly"/>
    <property type="evidence" value="ECO:0007669"/>
    <property type="project" value="TreeGrafter"/>
</dbReference>
<dbReference type="PANTHER" id="PTHR23053:SF0">
    <property type="entry name" value="HYDROCEPHALUS-INDUCING PROTEIN HOMOLOG"/>
    <property type="match status" value="1"/>
</dbReference>
<dbReference type="OrthoDB" id="442692at2759"/>
<dbReference type="Proteomes" id="UP001154114">
    <property type="component" value="Chromosome 4"/>
</dbReference>
<dbReference type="GO" id="GO:0005930">
    <property type="term" value="C:axoneme"/>
    <property type="evidence" value="ECO:0007669"/>
    <property type="project" value="TreeGrafter"/>
</dbReference>
<dbReference type="Gene3D" id="2.60.40.10">
    <property type="entry name" value="Immunoglobulins"/>
    <property type="match status" value="2"/>
</dbReference>
<organism evidence="1 2">
    <name type="scientific">Chrysodeixis includens</name>
    <name type="common">Soybean looper</name>
    <name type="synonym">Pseudoplusia includens</name>
    <dbReference type="NCBI Taxonomy" id="689277"/>
    <lineage>
        <taxon>Eukaryota</taxon>
        <taxon>Metazoa</taxon>
        <taxon>Ecdysozoa</taxon>
        <taxon>Arthropoda</taxon>
        <taxon>Hexapoda</taxon>
        <taxon>Insecta</taxon>
        <taxon>Pterygota</taxon>
        <taxon>Neoptera</taxon>
        <taxon>Endopterygota</taxon>
        <taxon>Lepidoptera</taxon>
        <taxon>Glossata</taxon>
        <taxon>Ditrysia</taxon>
        <taxon>Noctuoidea</taxon>
        <taxon>Noctuidae</taxon>
        <taxon>Plusiinae</taxon>
        <taxon>Chrysodeixis</taxon>
    </lineage>
</organism>
<dbReference type="InterPro" id="IPR033305">
    <property type="entry name" value="Hydin-like"/>
</dbReference>
<proteinExistence type="predicted"/>
<accession>A0A9P0BYF6</accession>
<dbReference type="EMBL" id="LR824007">
    <property type="protein sequence ID" value="CAH0603010.1"/>
    <property type="molecule type" value="Genomic_DNA"/>
</dbReference>
<keyword evidence="2" id="KW-1185">Reference proteome</keyword>